<dbReference type="EMBL" id="SDOX01000087">
    <property type="protein sequence ID" value="TFJ82917.1"/>
    <property type="molecule type" value="Genomic_DNA"/>
</dbReference>
<comment type="caution">
    <text evidence="15">The sequence shown here is derived from an EMBL/GenBank/DDBJ whole genome shotgun (WGS) entry which is preliminary data.</text>
</comment>
<dbReference type="EC" id="4.2.99.18" evidence="3"/>
<evidence type="ECO:0000256" key="12">
    <source>
        <dbReference type="SAM" id="Coils"/>
    </source>
</evidence>
<evidence type="ECO:0000256" key="13">
    <source>
        <dbReference type="SAM" id="MobiDB-lite"/>
    </source>
</evidence>
<keyword evidence="8" id="KW-0539">Nucleus</keyword>
<evidence type="ECO:0000256" key="9">
    <source>
        <dbReference type="ARBA" id="ARBA00023268"/>
    </source>
</evidence>
<keyword evidence="7" id="KW-0456">Lyase</keyword>
<dbReference type="SUPFAM" id="SSF55945">
    <property type="entry name" value="TATA-box binding protein-like"/>
    <property type="match status" value="1"/>
</dbReference>
<evidence type="ECO:0000256" key="7">
    <source>
        <dbReference type="ARBA" id="ARBA00023239"/>
    </source>
</evidence>
<dbReference type="SUPFAM" id="SSF48150">
    <property type="entry name" value="DNA-glycosylase"/>
    <property type="match status" value="1"/>
</dbReference>
<dbReference type="GO" id="GO:0034039">
    <property type="term" value="F:8-oxo-7,8-dihydroguanine DNA N-glycosylase activity"/>
    <property type="evidence" value="ECO:0007669"/>
    <property type="project" value="TreeGrafter"/>
</dbReference>
<keyword evidence="12" id="KW-0175">Coiled coil</keyword>
<reference evidence="15 16" key="1">
    <citation type="submission" date="2019-01" db="EMBL/GenBank/DDBJ databases">
        <title>Nuclear Genome Assembly of the Microalgal Biofuel strain Nannochloropsis salina CCMP1776.</title>
        <authorList>
            <person name="Hovde B."/>
        </authorList>
    </citation>
    <scope>NUCLEOTIDE SEQUENCE [LARGE SCALE GENOMIC DNA]</scope>
    <source>
        <strain evidence="15 16">CCMP1776</strain>
    </source>
</reference>
<feature type="compositionally biased region" description="Gly residues" evidence="13">
    <location>
        <begin position="642"/>
        <end position="654"/>
    </location>
</feature>
<sequence>MAPKRKLASTRLNLEEREYSAKGWMDLDVPPHELRPEFSLTMGQCFNWRRQGLETQAKVAVGEGEEGGREEEGDKKEEGGGCDKVWIGVLDRHVLEIRQTPTTTLVRRVGASVDEGRVEGGREGEVEDKVLMARLQDYFQVNTSLRPLYHCWAEGDVRMKTVAEHLPGVRVLRQDPVECLFSFICSSNNNIPRIALMLDRLRKTYGEPLGKGYHAFPPLSSLASASEEELRGLGLGYRARFIKLTASQLLDLGGREWLMSLREKSREEAQQALCTFPGVGRKVADCVALFSLDQHGAIPVDVHVWRIACRDYSPVLKEHKSLTPAVYEAVGDIFRNKFGSHAGWAHSLLFAAELPDYRARLPLILQNEMLAFKKEEGIEKALKREAQKAKRKEKAERGEEERATVIIEKTTEETITDEILRTEERIVELEEEEGKVLRDVKTKAMSKQGDGGTGCHRVTHRSVIIGAGQLYTAPKAYSLQSSTFHGIHGRYFNNDDEESSGSTVHGASTISALPFPLPSPSSHPADKHTSNSPTAVQAWSSPSRSSTDTSLASPPFVPSPESLPRSKQHRFTTVATAALVTAGLSRTSTKPTGSTSTREDRAFHRQSSRRGRWIPSVVEISNAVAALANRNDRFRRARSQVEGGGEGGREGSGGAERRRDRGLGAPRLARMTTGSVEGEGLGHRGSLRYTDKSREGGNAPMWQIGRKPLHDAWRLTPSELKRFLKQGMHAFSQNKGGRGGEGRGRGGSSEGGRSWWGRLFKTDGGGPSCCTHPDINAIDVSGSTPLMNFAEKGAVLQGSS</sequence>
<evidence type="ECO:0000256" key="2">
    <source>
        <dbReference type="ARBA" id="ARBA00010679"/>
    </source>
</evidence>
<comment type="catalytic activity">
    <reaction evidence="11">
        <text>2'-deoxyribonucleotide-(2'-deoxyribose 5'-phosphate)-2'-deoxyribonucleotide-DNA = a 3'-end 2'-deoxyribonucleotide-(2,3-dehydro-2,3-deoxyribose 5'-phosphate)-DNA + a 5'-end 5'-phospho-2'-deoxyribonucleoside-DNA + H(+)</text>
        <dbReference type="Rhea" id="RHEA:66592"/>
        <dbReference type="Rhea" id="RHEA-COMP:13180"/>
        <dbReference type="Rhea" id="RHEA-COMP:16897"/>
        <dbReference type="Rhea" id="RHEA-COMP:17067"/>
        <dbReference type="ChEBI" id="CHEBI:15378"/>
        <dbReference type="ChEBI" id="CHEBI:136412"/>
        <dbReference type="ChEBI" id="CHEBI:157695"/>
        <dbReference type="ChEBI" id="CHEBI:167181"/>
        <dbReference type="EC" id="4.2.99.18"/>
    </reaction>
</comment>
<name>A0A4D9CXL3_9STRA</name>
<keyword evidence="16" id="KW-1185">Reference proteome</keyword>
<dbReference type="InterPro" id="IPR052054">
    <property type="entry name" value="Oxidative_DNA_repair_enzyme"/>
</dbReference>
<feature type="compositionally biased region" description="Polar residues" evidence="13">
    <location>
        <begin position="584"/>
        <end position="596"/>
    </location>
</feature>
<dbReference type="PANTHER" id="PTHR10242:SF2">
    <property type="entry name" value="N-GLYCOSYLASE_DNA LYASE"/>
    <property type="match status" value="1"/>
</dbReference>
<feature type="region of interest" description="Disordered" evidence="13">
    <location>
        <begin position="60"/>
        <end position="79"/>
    </location>
</feature>
<dbReference type="SMART" id="SM00478">
    <property type="entry name" value="ENDO3c"/>
    <property type="match status" value="1"/>
</dbReference>
<feature type="compositionally biased region" description="Basic and acidic residues" evidence="13">
    <location>
        <begin position="66"/>
        <end position="79"/>
    </location>
</feature>
<dbReference type="GO" id="GO:0140078">
    <property type="term" value="F:class I DNA-(apurinic or apyrimidinic site) endonuclease activity"/>
    <property type="evidence" value="ECO:0007669"/>
    <property type="project" value="UniProtKB-EC"/>
</dbReference>
<dbReference type="InterPro" id="IPR012904">
    <property type="entry name" value="OGG_N"/>
</dbReference>
<dbReference type="GO" id="GO:0006289">
    <property type="term" value="P:nucleotide-excision repair"/>
    <property type="evidence" value="ECO:0007669"/>
    <property type="project" value="InterPro"/>
</dbReference>
<feature type="region of interest" description="Disordered" evidence="13">
    <location>
        <begin position="730"/>
        <end position="757"/>
    </location>
</feature>
<feature type="coiled-coil region" evidence="12">
    <location>
        <begin position="372"/>
        <end position="432"/>
    </location>
</feature>
<feature type="region of interest" description="Disordered" evidence="13">
    <location>
        <begin position="495"/>
        <end position="569"/>
    </location>
</feature>
<evidence type="ECO:0000256" key="11">
    <source>
        <dbReference type="ARBA" id="ARBA00044632"/>
    </source>
</evidence>
<dbReference type="GO" id="GO:0005634">
    <property type="term" value="C:nucleus"/>
    <property type="evidence" value="ECO:0007669"/>
    <property type="project" value="UniProtKB-SubCell"/>
</dbReference>
<comment type="subcellular location">
    <subcellularLocation>
        <location evidence="1">Nucleus</location>
    </subcellularLocation>
</comment>
<evidence type="ECO:0000256" key="8">
    <source>
        <dbReference type="ARBA" id="ARBA00023242"/>
    </source>
</evidence>
<keyword evidence="10" id="KW-0326">Glycosidase</keyword>
<keyword evidence="4" id="KW-0227">DNA damage</keyword>
<evidence type="ECO:0000313" key="16">
    <source>
        <dbReference type="Proteomes" id="UP000355283"/>
    </source>
</evidence>
<evidence type="ECO:0000259" key="14">
    <source>
        <dbReference type="SMART" id="SM00478"/>
    </source>
</evidence>
<feature type="domain" description="HhH-GPD" evidence="14">
    <location>
        <begin position="185"/>
        <end position="354"/>
    </location>
</feature>
<dbReference type="GO" id="GO:0003684">
    <property type="term" value="F:damaged DNA binding"/>
    <property type="evidence" value="ECO:0007669"/>
    <property type="project" value="InterPro"/>
</dbReference>
<dbReference type="FunFam" id="1.10.1670.10:FF:000005">
    <property type="entry name" value="N-glycosylase/DNA lyase OGG1"/>
    <property type="match status" value="1"/>
</dbReference>
<comment type="similarity">
    <text evidence="2">Belongs to the type-1 OGG1 family.</text>
</comment>
<dbReference type="AlphaFoldDB" id="A0A4D9CXL3"/>
<evidence type="ECO:0000256" key="6">
    <source>
        <dbReference type="ARBA" id="ARBA00023204"/>
    </source>
</evidence>
<feature type="region of interest" description="Disordered" evidence="13">
    <location>
        <begin position="582"/>
        <end position="608"/>
    </location>
</feature>
<proteinExistence type="inferred from homology"/>
<dbReference type="CDD" id="cd00056">
    <property type="entry name" value="ENDO3c"/>
    <property type="match status" value="1"/>
</dbReference>
<evidence type="ECO:0000256" key="5">
    <source>
        <dbReference type="ARBA" id="ARBA00022801"/>
    </source>
</evidence>
<feature type="compositionally biased region" description="Polar residues" evidence="13">
    <location>
        <begin position="500"/>
        <end position="510"/>
    </location>
</feature>
<organism evidence="15 16">
    <name type="scientific">Nannochloropsis salina CCMP1776</name>
    <dbReference type="NCBI Taxonomy" id="1027361"/>
    <lineage>
        <taxon>Eukaryota</taxon>
        <taxon>Sar</taxon>
        <taxon>Stramenopiles</taxon>
        <taxon>Ochrophyta</taxon>
        <taxon>Eustigmatophyceae</taxon>
        <taxon>Eustigmatales</taxon>
        <taxon>Monodopsidaceae</taxon>
        <taxon>Microchloropsis</taxon>
        <taxon>Microchloropsis salina</taxon>
    </lineage>
</organism>
<dbReference type="Gene3D" id="3.30.310.40">
    <property type="match status" value="1"/>
</dbReference>
<protein>
    <recommendedName>
        <fullName evidence="3">DNA-(apurinic or apyrimidinic site) lyase</fullName>
        <ecNumber evidence="3">4.2.99.18</ecNumber>
    </recommendedName>
</protein>
<keyword evidence="6" id="KW-0234">DNA repair</keyword>
<dbReference type="InterPro" id="IPR023170">
    <property type="entry name" value="HhH_base_excis_C"/>
</dbReference>
<evidence type="ECO:0000256" key="1">
    <source>
        <dbReference type="ARBA" id="ARBA00004123"/>
    </source>
</evidence>
<gene>
    <name evidence="15" type="ORF">NSK_005773</name>
</gene>
<feature type="compositionally biased region" description="Polar residues" evidence="13">
    <location>
        <begin position="530"/>
        <end position="539"/>
    </location>
</feature>
<dbReference type="Pfam" id="PF00730">
    <property type="entry name" value="HhH-GPD"/>
    <property type="match status" value="1"/>
</dbReference>
<dbReference type="Proteomes" id="UP000355283">
    <property type="component" value="Unassembled WGS sequence"/>
</dbReference>
<dbReference type="OrthoDB" id="238681at2759"/>
<feature type="region of interest" description="Disordered" evidence="13">
    <location>
        <begin position="636"/>
        <end position="703"/>
    </location>
</feature>
<dbReference type="InterPro" id="IPR011257">
    <property type="entry name" value="DNA_glycosylase"/>
</dbReference>
<dbReference type="Gene3D" id="1.10.340.30">
    <property type="entry name" value="Hypothetical protein, domain 2"/>
    <property type="match status" value="1"/>
</dbReference>
<evidence type="ECO:0000256" key="10">
    <source>
        <dbReference type="ARBA" id="ARBA00023295"/>
    </source>
</evidence>
<keyword evidence="9" id="KW-0511">Multifunctional enzyme</keyword>
<dbReference type="Gene3D" id="1.10.1670.10">
    <property type="entry name" value="Helix-hairpin-Helix base-excision DNA repair enzymes (C-terminal)"/>
    <property type="match status" value="1"/>
</dbReference>
<accession>A0A4D9CXL3</accession>
<dbReference type="Pfam" id="PF07934">
    <property type="entry name" value="OGG_N"/>
    <property type="match status" value="1"/>
</dbReference>
<keyword evidence="5" id="KW-0378">Hydrolase</keyword>
<evidence type="ECO:0000256" key="4">
    <source>
        <dbReference type="ARBA" id="ARBA00022763"/>
    </source>
</evidence>
<dbReference type="GO" id="GO:0006285">
    <property type="term" value="P:base-excision repair, AP site formation"/>
    <property type="evidence" value="ECO:0007669"/>
    <property type="project" value="TreeGrafter"/>
</dbReference>
<dbReference type="InterPro" id="IPR003265">
    <property type="entry name" value="HhH-GPD_domain"/>
</dbReference>
<evidence type="ECO:0000256" key="3">
    <source>
        <dbReference type="ARBA" id="ARBA00012720"/>
    </source>
</evidence>
<dbReference type="PANTHER" id="PTHR10242">
    <property type="entry name" value="8-OXOGUANINE DNA GLYCOSYLASE"/>
    <property type="match status" value="1"/>
</dbReference>
<evidence type="ECO:0000313" key="15">
    <source>
        <dbReference type="EMBL" id="TFJ82917.1"/>
    </source>
</evidence>
<feature type="compositionally biased region" description="Low complexity" evidence="13">
    <location>
        <begin position="540"/>
        <end position="554"/>
    </location>
</feature>